<name>A0ABP8GN07_9BACT</name>
<proteinExistence type="inferred from homology"/>
<evidence type="ECO:0000313" key="7">
    <source>
        <dbReference type="EMBL" id="GAA4327234.1"/>
    </source>
</evidence>
<dbReference type="Gene3D" id="3.90.70.10">
    <property type="entry name" value="Cysteine proteinases"/>
    <property type="match status" value="1"/>
</dbReference>
<dbReference type="InterPro" id="IPR038765">
    <property type="entry name" value="Papain-like_cys_pep_sf"/>
</dbReference>
<dbReference type="InterPro" id="IPR000668">
    <property type="entry name" value="Peptidase_C1A_C"/>
</dbReference>
<feature type="chain" id="PRO_5046178813" description="Aminopeptidase" evidence="5">
    <location>
        <begin position="21"/>
        <end position="374"/>
    </location>
</feature>
<comment type="caution">
    <text evidence="7">The sequence shown here is derived from an EMBL/GenBank/DDBJ whole genome shotgun (WGS) entry which is preliminary data.</text>
</comment>
<keyword evidence="3 4" id="KW-0788">Thiol protease</keyword>
<dbReference type="PIRSF" id="PIRSF005700">
    <property type="entry name" value="PepC"/>
    <property type="match status" value="1"/>
</dbReference>
<dbReference type="InterPro" id="IPR004134">
    <property type="entry name" value="Peptidase_C1B"/>
</dbReference>
<feature type="signal peptide" evidence="5">
    <location>
        <begin position="1"/>
        <end position="20"/>
    </location>
</feature>
<evidence type="ECO:0000256" key="4">
    <source>
        <dbReference type="PIRNR" id="PIRNR005700"/>
    </source>
</evidence>
<dbReference type="RefSeq" id="WP_345254966.1">
    <property type="nucleotide sequence ID" value="NZ_BAABGY010000006.1"/>
</dbReference>
<protein>
    <recommendedName>
        <fullName evidence="4">Aminopeptidase</fullName>
    </recommendedName>
</protein>
<dbReference type="PANTHER" id="PTHR10363">
    <property type="entry name" value="BLEOMYCIN HYDROLASE"/>
    <property type="match status" value="1"/>
</dbReference>
<keyword evidence="4" id="KW-0031">Aminopeptidase</keyword>
<dbReference type="Pfam" id="PF03051">
    <property type="entry name" value="Peptidase_C1_2"/>
    <property type="match status" value="1"/>
</dbReference>
<reference evidence="8" key="1">
    <citation type="journal article" date="2019" name="Int. J. Syst. Evol. Microbiol.">
        <title>The Global Catalogue of Microorganisms (GCM) 10K type strain sequencing project: providing services to taxonomists for standard genome sequencing and annotation.</title>
        <authorList>
            <consortium name="The Broad Institute Genomics Platform"/>
            <consortium name="The Broad Institute Genome Sequencing Center for Infectious Disease"/>
            <person name="Wu L."/>
            <person name="Ma J."/>
        </authorList>
    </citation>
    <scope>NUCLEOTIDE SEQUENCE [LARGE SCALE GENOMIC DNA]</scope>
    <source>
        <strain evidence="8">JCM 17919</strain>
    </source>
</reference>
<evidence type="ECO:0000256" key="3">
    <source>
        <dbReference type="ARBA" id="ARBA00022807"/>
    </source>
</evidence>
<dbReference type="InterPro" id="IPR000169">
    <property type="entry name" value="Pept_cys_AS"/>
</dbReference>
<evidence type="ECO:0000313" key="8">
    <source>
        <dbReference type="Proteomes" id="UP001501725"/>
    </source>
</evidence>
<keyword evidence="2 4" id="KW-0378">Hydrolase</keyword>
<evidence type="ECO:0000259" key="6">
    <source>
        <dbReference type="Pfam" id="PF00112"/>
    </source>
</evidence>
<organism evidence="7 8">
    <name type="scientific">Flaviaesturariibacter amylovorans</name>
    <dbReference type="NCBI Taxonomy" id="1084520"/>
    <lineage>
        <taxon>Bacteria</taxon>
        <taxon>Pseudomonadati</taxon>
        <taxon>Bacteroidota</taxon>
        <taxon>Chitinophagia</taxon>
        <taxon>Chitinophagales</taxon>
        <taxon>Chitinophagaceae</taxon>
        <taxon>Flaviaestuariibacter</taxon>
    </lineage>
</organism>
<sequence>MKHSYATLAALLLAGSALHAQTEIQLPGFLAVKVVKATPVKDQQMSGTCWSFSATSMLESQAIVNAATEIDLSEMFTVRNIYIEKAHNYILRLGKTQFSEGGLGHDPVRATERYGAMPESAYSGLGSGQKEYDHAKMFKQLERYVDSVVKAGAVKANWVPGYTAILDQWMGAPPAEFTYAGKKYTPKSFAAEVIRFNSADFVNLTSFTHRPYYTPYAVEVPDNFSNGSYYNLPLNELTETVKTAVSKGYSITWDADVSNNGFRQEQGLALFLDAKKKYKPEEISPETPELPADAALRQALYESLVTQDDHLMHIVGVEKSRDGRTFFLVKNSWGTVGPYKGYLLVSEAYFNINTISLVLPKAALTPELQAKLKL</sequence>
<accession>A0ABP8GN07</accession>
<evidence type="ECO:0000256" key="1">
    <source>
        <dbReference type="ARBA" id="ARBA00022670"/>
    </source>
</evidence>
<keyword evidence="5" id="KW-0732">Signal</keyword>
<gene>
    <name evidence="7" type="ORF">GCM10023184_16360</name>
</gene>
<dbReference type="EMBL" id="BAABGY010000006">
    <property type="protein sequence ID" value="GAA4327234.1"/>
    <property type="molecule type" value="Genomic_DNA"/>
</dbReference>
<dbReference type="Proteomes" id="UP001501725">
    <property type="component" value="Unassembled WGS sequence"/>
</dbReference>
<dbReference type="SUPFAM" id="SSF54001">
    <property type="entry name" value="Cysteine proteinases"/>
    <property type="match status" value="1"/>
</dbReference>
<dbReference type="PROSITE" id="PS00139">
    <property type="entry name" value="THIOL_PROTEASE_CYS"/>
    <property type="match status" value="1"/>
</dbReference>
<comment type="similarity">
    <text evidence="4">Belongs to the peptidase C1 family.</text>
</comment>
<evidence type="ECO:0000256" key="5">
    <source>
        <dbReference type="SAM" id="SignalP"/>
    </source>
</evidence>
<dbReference type="Pfam" id="PF00112">
    <property type="entry name" value="Peptidase_C1"/>
    <property type="match status" value="1"/>
</dbReference>
<keyword evidence="1 4" id="KW-0645">Protease</keyword>
<evidence type="ECO:0000256" key="2">
    <source>
        <dbReference type="ARBA" id="ARBA00022801"/>
    </source>
</evidence>
<keyword evidence="8" id="KW-1185">Reference proteome</keyword>
<feature type="domain" description="Peptidase C1A papain C-terminal" evidence="6">
    <location>
        <begin position="36"/>
        <end position="75"/>
    </location>
</feature>
<dbReference type="PANTHER" id="PTHR10363:SF2">
    <property type="entry name" value="BLEOMYCIN HYDROLASE"/>
    <property type="match status" value="1"/>
</dbReference>